<feature type="compositionally biased region" description="Polar residues" evidence="3">
    <location>
        <begin position="350"/>
        <end position="371"/>
    </location>
</feature>
<dbReference type="InterPro" id="IPR057242">
    <property type="entry name" value="PCFS4-like"/>
</dbReference>
<dbReference type="PROSITE" id="PS50157">
    <property type="entry name" value="ZINC_FINGER_C2H2_2"/>
    <property type="match status" value="1"/>
</dbReference>
<keyword evidence="2" id="KW-0479">Metal-binding</keyword>
<dbReference type="PROSITE" id="PS00028">
    <property type="entry name" value="ZINC_FINGER_C2H2_1"/>
    <property type="match status" value="1"/>
</dbReference>
<dbReference type="GO" id="GO:0005737">
    <property type="term" value="C:cytoplasm"/>
    <property type="evidence" value="ECO:0007669"/>
    <property type="project" value="TreeGrafter"/>
</dbReference>
<feature type="compositionally biased region" description="Basic and acidic residues" evidence="3">
    <location>
        <begin position="1"/>
        <end position="26"/>
    </location>
</feature>
<name>A0AAD3Y257_NEPGR</name>
<dbReference type="GO" id="GO:0031124">
    <property type="term" value="P:mRNA 3'-end processing"/>
    <property type="evidence" value="ECO:0007669"/>
    <property type="project" value="InterPro"/>
</dbReference>
<dbReference type="AlphaFoldDB" id="A0AAD3Y257"/>
<feature type="domain" description="C2H2-type" evidence="4">
    <location>
        <begin position="843"/>
        <end position="870"/>
    </location>
</feature>
<evidence type="ECO:0000256" key="2">
    <source>
        <dbReference type="PROSITE-ProRule" id="PRU00042"/>
    </source>
</evidence>
<feature type="compositionally biased region" description="Basic and acidic residues" evidence="3">
    <location>
        <begin position="263"/>
        <end position="272"/>
    </location>
</feature>
<dbReference type="InterPro" id="IPR047415">
    <property type="entry name" value="Pcf11_CID"/>
</dbReference>
<evidence type="ECO:0000259" key="4">
    <source>
        <dbReference type="PROSITE" id="PS50157"/>
    </source>
</evidence>
<dbReference type="Pfam" id="PF23228">
    <property type="entry name" value="zf_PCFS4"/>
    <property type="match status" value="1"/>
</dbReference>
<feature type="region of interest" description="Disordered" evidence="3">
    <location>
        <begin position="775"/>
        <end position="809"/>
    </location>
</feature>
<keyword evidence="7" id="KW-1185">Reference proteome</keyword>
<dbReference type="Gene3D" id="1.25.40.90">
    <property type="match status" value="1"/>
</dbReference>
<evidence type="ECO:0000313" key="6">
    <source>
        <dbReference type="EMBL" id="GMH26323.1"/>
    </source>
</evidence>
<dbReference type="InterPro" id="IPR006569">
    <property type="entry name" value="CID_dom"/>
</dbReference>
<sequence>MEMENSRRPTLDRSREPGLKRPRLAEEASNPNGRPFQQQQQRPANSGGTVSTVSRLRSSERERDSDDTSVPRSYQHQQQYQQQHQELVTQYKTALAELTFNSKPIITNLTIIAGENLHAAKAIAATVCANILEVPSEQKLPSLYLLDSIVKNIGRDYIKYFGARVPEVFCKAYRQVGPSIHPGMRHLFGTWKGVFPPQPLQIIEKELGFSSAINGNSSGSSTSRPDLQCQRQPHSIHVNPKYLEARQRLQQSTKPEDTADDNITEHVTRPDKTTNFGAQRSWADSSVKIQREAVTESGQEQQMSAGYGDYEYGDGLSRHLSPGIGRSVGRITEQGYDKRWFGSSRGVEESITSQRMPSAQNVGGRSSGEMSRNWKNSEEEEYMWDNLNTGVTNRGVVGSTRKGHLTPDDLEKVVRSGKSDEMELESRLPKWQNQLEAGSRNGTDIFSDSLTTEQKEQAPFWNQRASQGRLEGPYSIESSNISNRKSGFRSQMGQSKLGAYTVSGSIGTVGQRHPSPGKSPMHQKLSSSSFPSRDPHQIFAEKDHLQDQSLSLSDHKTTVFPRQMDVEPYNQNVQDTIPGIHQNTQLGNMRKSQPLTLQKSSPLRPSFQPRHHDPSSQQPPLDHLEAESSSQSHKPLHLLGSLSVERNSSLDHLNPIPRESPVQSNTAGLLAAVTKSENLSNSSASAGPPPSESTSVGLRSAAMSIPQTKMERPSAQTSNLASSVSNPISSLLNTLVSKGLVSASKSESTLVSPRLLNQPQNHSVAIATTSTIDVPPVSVSPSVPSRPTKDKVSSPESAGASSGSAPETTYKESENFIGFEFKPDVLRQSHASVIDGLLDNLPYSCSICGLRFKLQQRLDRHLEWHSLKNSEPDNLTKPTRGWYSNSVDWIARSEGYPATGPMEEPVELAQDNIKMVPADETQCACLLCGEVFEDIYSQERDEWMFKDAAYLTIPSGNSERKSSSMTDSLGLIVHIKCMSETSINYLGLVNDVKVEETI</sequence>
<feature type="compositionally biased region" description="Low complexity" evidence="3">
    <location>
        <begin position="68"/>
        <end position="81"/>
    </location>
</feature>
<feature type="region of interest" description="Disordered" evidence="3">
    <location>
        <begin position="473"/>
        <end position="493"/>
    </location>
</feature>
<dbReference type="GO" id="GO:0003729">
    <property type="term" value="F:mRNA binding"/>
    <property type="evidence" value="ECO:0007669"/>
    <property type="project" value="InterPro"/>
</dbReference>
<dbReference type="InterPro" id="IPR013087">
    <property type="entry name" value="Znf_C2H2_type"/>
</dbReference>
<feature type="domain" description="CID" evidence="5">
    <location>
        <begin position="83"/>
        <end position="211"/>
    </location>
</feature>
<feature type="compositionally biased region" description="Low complexity" evidence="3">
    <location>
        <begin position="794"/>
        <end position="807"/>
    </location>
</feature>
<dbReference type="Proteomes" id="UP001279734">
    <property type="component" value="Unassembled WGS sequence"/>
</dbReference>
<keyword evidence="2" id="KW-0863">Zinc-finger</keyword>
<evidence type="ECO:0000259" key="5">
    <source>
        <dbReference type="PROSITE" id="PS51391"/>
    </source>
</evidence>
<feature type="region of interest" description="Disordered" evidence="3">
    <location>
        <begin position="1"/>
        <end position="81"/>
    </location>
</feature>
<protein>
    <recommendedName>
        <fullName evidence="8">CID domain-containing protein</fullName>
    </recommendedName>
</protein>
<dbReference type="CDD" id="cd16982">
    <property type="entry name" value="CID_Pcf11"/>
    <property type="match status" value="1"/>
</dbReference>
<proteinExistence type="predicted"/>
<dbReference type="PANTHER" id="PTHR15921:SF3">
    <property type="entry name" value="PRE-MRNA CLEAVAGE COMPLEX 2 PROTEIN PCF11"/>
    <property type="match status" value="1"/>
</dbReference>
<evidence type="ECO:0000313" key="7">
    <source>
        <dbReference type="Proteomes" id="UP001279734"/>
    </source>
</evidence>
<feature type="compositionally biased region" description="Polar residues" evidence="3">
    <location>
        <begin position="593"/>
        <end position="603"/>
    </location>
</feature>
<gene>
    <name evidence="6" type="ORF">Nepgr_028166</name>
</gene>
<keyword evidence="2" id="KW-0862">Zinc</keyword>
<dbReference type="InterPro" id="IPR008942">
    <property type="entry name" value="ENTH_VHS"/>
</dbReference>
<feature type="compositionally biased region" description="Low complexity" evidence="3">
    <location>
        <begin position="775"/>
        <end position="785"/>
    </location>
</feature>
<feature type="region of interest" description="Disordered" evidence="3">
    <location>
        <begin position="593"/>
        <end position="635"/>
    </location>
</feature>
<feature type="region of interest" description="Disordered" evidence="3">
    <location>
        <begin position="348"/>
        <end position="371"/>
    </location>
</feature>
<dbReference type="InterPro" id="IPR045154">
    <property type="entry name" value="PCF11-like"/>
</dbReference>
<keyword evidence="1" id="KW-0507">mRNA processing</keyword>
<feature type="compositionally biased region" description="Polar residues" evidence="3">
    <location>
        <begin position="476"/>
        <end position="493"/>
    </location>
</feature>
<dbReference type="FunFam" id="1.25.40.90:FF:000023">
    <property type="entry name" value="polyadenylation and cleavage factor homolog 4"/>
    <property type="match status" value="1"/>
</dbReference>
<dbReference type="EMBL" id="BSYO01000031">
    <property type="protein sequence ID" value="GMH26323.1"/>
    <property type="molecule type" value="Genomic_DNA"/>
</dbReference>
<feature type="region of interest" description="Disordered" evidence="3">
    <location>
        <begin position="505"/>
        <end position="535"/>
    </location>
</feature>
<dbReference type="GO" id="GO:0005849">
    <property type="term" value="C:mRNA cleavage factor complex"/>
    <property type="evidence" value="ECO:0007669"/>
    <property type="project" value="TreeGrafter"/>
</dbReference>
<organism evidence="6 7">
    <name type="scientific">Nepenthes gracilis</name>
    <name type="common">Slender pitcher plant</name>
    <dbReference type="NCBI Taxonomy" id="150966"/>
    <lineage>
        <taxon>Eukaryota</taxon>
        <taxon>Viridiplantae</taxon>
        <taxon>Streptophyta</taxon>
        <taxon>Embryophyta</taxon>
        <taxon>Tracheophyta</taxon>
        <taxon>Spermatophyta</taxon>
        <taxon>Magnoliopsida</taxon>
        <taxon>eudicotyledons</taxon>
        <taxon>Gunneridae</taxon>
        <taxon>Pentapetalae</taxon>
        <taxon>Caryophyllales</taxon>
        <taxon>Nepenthaceae</taxon>
        <taxon>Nepenthes</taxon>
    </lineage>
</organism>
<feature type="compositionally biased region" description="Basic and acidic residues" evidence="3">
    <location>
        <begin position="57"/>
        <end position="66"/>
    </location>
</feature>
<dbReference type="GO" id="GO:0008270">
    <property type="term" value="F:zinc ion binding"/>
    <property type="evidence" value="ECO:0007669"/>
    <property type="project" value="UniProtKB-KW"/>
</dbReference>
<comment type="caution">
    <text evidence="6">The sequence shown here is derived from an EMBL/GenBank/DDBJ whole genome shotgun (WGS) entry which is preliminary data.</text>
</comment>
<reference evidence="6" key="1">
    <citation type="submission" date="2023-05" db="EMBL/GenBank/DDBJ databases">
        <title>Nepenthes gracilis genome sequencing.</title>
        <authorList>
            <person name="Fukushima K."/>
        </authorList>
    </citation>
    <scope>NUCLEOTIDE SEQUENCE</scope>
    <source>
        <strain evidence="6">SING2019-196</strain>
    </source>
</reference>
<dbReference type="SMART" id="SM00582">
    <property type="entry name" value="RPR"/>
    <property type="match status" value="1"/>
</dbReference>
<dbReference type="Pfam" id="PF04818">
    <property type="entry name" value="CID"/>
    <property type="match status" value="1"/>
</dbReference>
<dbReference type="PANTHER" id="PTHR15921">
    <property type="entry name" value="PRE-MRNA CLEAVAGE COMPLEX II"/>
    <property type="match status" value="1"/>
</dbReference>
<dbReference type="SUPFAM" id="SSF48464">
    <property type="entry name" value="ENTH/VHS domain"/>
    <property type="match status" value="1"/>
</dbReference>
<dbReference type="GO" id="GO:0000993">
    <property type="term" value="F:RNA polymerase II complex binding"/>
    <property type="evidence" value="ECO:0007669"/>
    <property type="project" value="InterPro"/>
</dbReference>
<dbReference type="GO" id="GO:0006369">
    <property type="term" value="P:termination of RNA polymerase II transcription"/>
    <property type="evidence" value="ECO:0007669"/>
    <property type="project" value="InterPro"/>
</dbReference>
<accession>A0AAD3Y257</accession>
<evidence type="ECO:0000256" key="1">
    <source>
        <dbReference type="ARBA" id="ARBA00022664"/>
    </source>
</evidence>
<feature type="compositionally biased region" description="Polar residues" evidence="3">
    <location>
        <begin position="29"/>
        <end position="48"/>
    </location>
</feature>
<feature type="region of interest" description="Disordered" evidence="3">
    <location>
        <begin position="248"/>
        <end position="310"/>
    </location>
</feature>
<dbReference type="PROSITE" id="PS51391">
    <property type="entry name" value="CID"/>
    <property type="match status" value="1"/>
</dbReference>
<evidence type="ECO:0000256" key="3">
    <source>
        <dbReference type="SAM" id="MobiDB-lite"/>
    </source>
</evidence>
<feature type="compositionally biased region" description="Polar residues" evidence="3">
    <location>
        <begin position="273"/>
        <end position="288"/>
    </location>
</feature>
<evidence type="ECO:0008006" key="8">
    <source>
        <dbReference type="Google" id="ProtNLM"/>
    </source>
</evidence>